<dbReference type="AlphaFoldDB" id="A0AA36ARF8"/>
<name>A0AA36ARF8_OCTVU</name>
<reference evidence="1" key="1">
    <citation type="submission" date="2023-08" db="EMBL/GenBank/DDBJ databases">
        <authorList>
            <person name="Alioto T."/>
            <person name="Alioto T."/>
            <person name="Gomez Garrido J."/>
        </authorList>
    </citation>
    <scope>NUCLEOTIDE SEQUENCE</scope>
</reference>
<evidence type="ECO:0000313" key="2">
    <source>
        <dbReference type="Proteomes" id="UP001162480"/>
    </source>
</evidence>
<sequence>MKCHEPLLTCDFKRTRTVYRSGVCKTRISQDKDVKMEVIVFQAKPILDGIGTGRVAATIGIVRSATVDVMDVVGNAGAVGHAPVVVAVVAVGGNVNATSGAVIAVVARVVSCGDGGSAASSVLIGQGYPLCGDHCELLLGSHVLLWDDSKLAGPAARTRQRVALASSQLRVNYIFDVLAQAMRDQILATPTATNGNWAHGLAHNALEL</sequence>
<dbReference type="EMBL" id="OX597817">
    <property type="protein sequence ID" value="CAI9720759.1"/>
    <property type="molecule type" value="Genomic_DNA"/>
</dbReference>
<evidence type="ECO:0000313" key="1">
    <source>
        <dbReference type="EMBL" id="CAI9720759.1"/>
    </source>
</evidence>
<organism evidence="1 2">
    <name type="scientific">Octopus vulgaris</name>
    <name type="common">Common octopus</name>
    <dbReference type="NCBI Taxonomy" id="6645"/>
    <lineage>
        <taxon>Eukaryota</taxon>
        <taxon>Metazoa</taxon>
        <taxon>Spiralia</taxon>
        <taxon>Lophotrochozoa</taxon>
        <taxon>Mollusca</taxon>
        <taxon>Cephalopoda</taxon>
        <taxon>Coleoidea</taxon>
        <taxon>Octopodiformes</taxon>
        <taxon>Octopoda</taxon>
        <taxon>Incirrata</taxon>
        <taxon>Octopodidae</taxon>
        <taxon>Octopus</taxon>
    </lineage>
</organism>
<gene>
    <name evidence="1" type="ORF">OCTVUL_1B005816</name>
</gene>
<dbReference type="Proteomes" id="UP001162480">
    <property type="component" value="Chromosome 4"/>
</dbReference>
<accession>A0AA36ARF8</accession>
<keyword evidence="2" id="KW-1185">Reference proteome</keyword>
<protein>
    <submittedName>
        <fullName evidence="1">Uncharacterized protein</fullName>
    </submittedName>
</protein>
<proteinExistence type="predicted"/>